<dbReference type="PANTHER" id="PTHR34314:SF6">
    <property type="entry name" value="DUF3782 DOMAIN-CONTAINING PROTEIN"/>
    <property type="match status" value="1"/>
</dbReference>
<dbReference type="STRING" id="697581.TCARB_0649"/>
<evidence type="ECO:0000256" key="1">
    <source>
        <dbReference type="SAM" id="Coils"/>
    </source>
</evidence>
<gene>
    <name evidence="2" type="ORF">TCARB_0649</name>
</gene>
<dbReference type="AlphaFoldDB" id="A0A3G1A6G4"/>
<dbReference type="Gene3D" id="3.40.1350.10">
    <property type="match status" value="1"/>
</dbReference>
<dbReference type="RefSeq" id="WP_020963209.1">
    <property type="nucleotide sequence ID" value="NZ_CP007493.1"/>
</dbReference>
<organism evidence="2 3">
    <name type="scientific">Thermofilum adornatum 1505</name>
    <dbReference type="NCBI Taxonomy" id="697581"/>
    <lineage>
        <taxon>Archaea</taxon>
        <taxon>Thermoproteota</taxon>
        <taxon>Thermoprotei</taxon>
        <taxon>Thermofilales</taxon>
        <taxon>Thermofilaceae</taxon>
        <taxon>Thermofilum</taxon>
    </lineage>
</organism>
<name>A0A3G1A6G4_9CREN</name>
<dbReference type="Proteomes" id="UP000266720">
    <property type="component" value="Chromosome"/>
</dbReference>
<dbReference type="KEGG" id="tcb:TCARB_0649"/>
<dbReference type="Pfam" id="PF12644">
    <property type="entry name" value="DUF3782"/>
    <property type="match status" value="1"/>
</dbReference>
<accession>A0A3G1A6G4</accession>
<dbReference type="InterPro" id="IPR024271">
    <property type="entry name" value="DUF3782"/>
</dbReference>
<dbReference type="Pfam" id="PF07788">
    <property type="entry name" value="PDDEXK_10"/>
    <property type="match status" value="1"/>
</dbReference>
<dbReference type="InterPro" id="IPR012431">
    <property type="entry name" value="PDDEXK_10"/>
</dbReference>
<evidence type="ECO:0000313" key="3">
    <source>
        <dbReference type="Proteomes" id="UP000266720"/>
    </source>
</evidence>
<dbReference type="PANTHER" id="PTHR34314">
    <property type="entry name" value="CRENARCHAEAL PROTEIN, PUTATIVE-RELATED"/>
    <property type="match status" value="1"/>
</dbReference>
<sequence length="280" mass="33192">MLSKEEKLRFLNTLREDEEFRLAVAGLLGLNTILEELKKLRQDFQAHLELEEKRWEENRKRWEENNKRWEENDKKWEQVFKKLEEHSKILEQHSEILEQHSKILEEQRKLLEEHRKVLEEHTKILQQHSKMLEEHSRQIQEQGKSLAELKVVIGSMGRRWGSDLERTVLEIYRQALETKGIKPENVAKFTYEDVEGKYYRRGAKIEVDIYMHNDTTILIEVKSRAELEDVEWFLDKAGIVEKIIGRKADKLIIVAVNIDKDAYERAQALGIDVVAGAVIE</sequence>
<dbReference type="SUPFAM" id="SSF52980">
    <property type="entry name" value="Restriction endonuclease-like"/>
    <property type="match status" value="1"/>
</dbReference>
<dbReference type="InterPro" id="IPR011856">
    <property type="entry name" value="tRNA_endonuc-like_dom_sf"/>
</dbReference>
<dbReference type="InterPro" id="IPR011335">
    <property type="entry name" value="Restrct_endonuc-II-like"/>
</dbReference>
<evidence type="ECO:0008006" key="4">
    <source>
        <dbReference type="Google" id="ProtNLM"/>
    </source>
</evidence>
<dbReference type="GO" id="GO:0003676">
    <property type="term" value="F:nucleic acid binding"/>
    <property type="evidence" value="ECO:0007669"/>
    <property type="project" value="InterPro"/>
</dbReference>
<proteinExistence type="predicted"/>
<keyword evidence="1" id="KW-0175">Coiled coil</keyword>
<dbReference type="GeneID" id="16574208"/>
<reference evidence="3" key="1">
    <citation type="book" date="2010" name="EXTREMOPHILES" publisher="0:0-0">
        <title>Complete genome sequences of ten hyperthermophilic archaea reveal their metabolic capabilities and possible ecological roles.</title>
        <editorList>
            <person name="?"/>
        </editorList>
        <authorList>
            <person name="Ravin N.V."/>
            <person name="Mardanov A.V."/>
            <person name="Bonch-Osmolovskaya E.A."/>
            <person name="Skryabin K.G."/>
        </authorList>
    </citation>
    <scope>NUCLEOTIDE SEQUENCE [LARGE SCALE GENOMIC DNA]</scope>
    <source>
        <strain evidence="3">1505</strain>
    </source>
</reference>
<dbReference type="EMBL" id="CP007493">
    <property type="protein sequence ID" value="AJB41705.1"/>
    <property type="molecule type" value="Genomic_DNA"/>
</dbReference>
<feature type="coiled-coil region" evidence="1">
    <location>
        <begin position="30"/>
        <end position="138"/>
    </location>
</feature>
<protein>
    <recommendedName>
        <fullName evidence="4">DUF3782 domain-containing protein</fullName>
    </recommendedName>
</protein>
<evidence type="ECO:0000313" key="2">
    <source>
        <dbReference type="EMBL" id="AJB41705.1"/>
    </source>
</evidence>
<dbReference type="Gene3D" id="6.10.250.1010">
    <property type="match status" value="1"/>
</dbReference>